<gene>
    <name evidence="1" type="ORF">PACLA_8A013349</name>
</gene>
<dbReference type="PANTHER" id="PTHR33198:SF20">
    <property type="entry name" value="RETROTRANSPOSON GAG DOMAIN-CONTAINING PROTEIN"/>
    <property type="match status" value="1"/>
</dbReference>
<evidence type="ECO:0000313" key="2">
    <source>
        <dbReference type="Proteomes" id="UP001152795"/>
    </source>
</evidence>
<dbReference type="Proteomes" id="UP001152795">
    <property type="component" value="Unassembled WGS sequence"/>
</dbReference>
<sequence length="125" mass="14439">AGPRVREIFRQFPDPGTDDDIAKAEELLTAYFEPQKNRLYEVYKFRQAKQGVSETIDQFHTRLHSISKNCEFSDVDFEIMVQIVIGGKSSRVRKQALRDPKYSLKDLLLGAKKQAKHKQRISKGI</sequence>
<comment type="caution">
    <text evidence="1">The sequence shown here is derived from an EMBL/GenBank/DDBJ whole genome shotgun (WGS) entry which is preliminary data.</text>
</comment>
<dbReference type="OrthoDB" id="5988102at2759"/>
<proteinExistence type="predicted"/>
<protein>
    <submittedName>
        <fullName evidence="1">Uncharacterized protein</fullName>
    </submittedName>
</protein>
<feature type="non-terminal residue" evidence="1">
    <location>
        <position position="1"/>
    </location>
</feature>
<evidence type="ECO:0000313" key="1">
    <source>
        <dbReference type="EMBL" id="CAB4005815.1"/>
    </source>
</evidence>
<keyword evidence="2" id="KW-1185">Reference proteome</keyword>
<dbReference type="PANTHER" id="PTHR33198">
    <property type="entry name" value="ANK_REP_REGION DOMAIN-CONTAINING PROTEIN-RELATED"/>
    <property type="match status" value="1"/>
</dbReference>
<organism evidence="1 2">
    <name type="scientific">Paramuricea clavata</name>
    <name type="common">Red gorgonian</name>
    <name type="synonym">Violescent sea-whip</name>
    <dbReference type="NCBI Taxonomy" id="317549"/>
    <lineage>
        <taxon>Eukaryota</taxon>
        <taxon>Metazoa</taxon>
        <taxon>Cnidaria</taxon>
        <taxon>Anthozoa</taxon>
        <taxon>Octocorallia</taxon>
        <taxon>Malacalcyonacea</taxon>
        <taxon>Plexauridae</taxon>
        <taxon>Paramuricea</taxon>
    </lineage>
</organism>
<name>A0A6S7HIK9_PARCT</name>
<accession>A0A6S7HIK9</accession>
<dbReference type="EMBL" id="CACRXK020005322">
    <property type="protein sequence ID" value="CAB4005815.1"/>
    <property type="molecule type" value="Genomic_DNA"/>
</dbReference>
<dbReference type="AlphaFoldDB" id="A0A6S7HIK9"/>
<reference evidence="1" key="1">
    <citation type="submission" date="2020-04" db="EMBL/GenBank/DDBJ databases">
        <authorList>
            <person name="Alioto T."/>
            <person name="Alioto T."/>
            <person name="Gomez Garrido J."/>
        </authorList>
    </citation>
    <scope>NUCLEOTIDE SEQUENCE</scope>
    <source>
        <strain evidence="1">A484AB</strain>
    </source>
</reference>